<proteinExistence type="predicted"/>
<reference evidence="2 3" key="1">
    <citation type="submission" date="2023-10" db="EMBL/GenBank/DDBJ databases">
        <title>Virgibacillus soli CC-YMP-6 genome.</title>
        <authorList>
            <person name="Miliotis G."/>
            <person name="Sengupta P."/>
            <person name="Hameed A."/>
            <person name="Chuvochina M."/>
            <person name="Mcdonagh F."/>
            <person name="Simpson A.C."/>
            <person name="Singh N.K."/>
            <person name="Rekha P.D."/>
            <person name="Raman K."/>
            <person name="Hugenholtz P."/>
            <person name="Venkateswaran K."/>
        </authorList>
    </citation>
    <scope>NUCLEOTIDE SEQUENCE [LARGE SCALE GENOMIC DNA]</scope>
    <source>
        <strain evidence="2 3">CC-YMP-6</strain>
    </source>
</reference>
<feature type="transmembrane region" description="Helical" evidence="1">
    <location>
        <begin position="44"/>
        <end position="62"/>
    </location>
</feature>
<evidence type="ECO:0000313" key="2">
    <source>
        <dbReference type="EMBL" id="MDY0408593.1"/>
    </source>
</evidence>
<organism evidence="2 3">
    <name type="scientific">Paracerasibacillus soli</name>
    <dbReference type="NCBI Taxonomy" id="480284"/>
    <lineage>
        <taxon>Bacteria</taxon>
        <taxon>Bacillati</taxon>
        <taxon>Bacillota</taxon>
        <taxon>Bacilli</taxon>
        <taxon>Bacillales</taxon>
        <taxon>Bacillaceae</taxon>
        <taxon>Paracerasibacillus</taxon>
    </lineage>
</organism>
<keyword evidence="1" id="KW-0812">Transmembrane</keyword>
<dbReference type="Proteomes" id="UP001275315">
    <property type="component" value="Unassembled WGS sequence"/>
</dbReference>
<protein>
    <recommendedName>
        <fullName evidence="4">DUF5668 domain-containing protein</fullName>
    </recommendedName>
</protein>
<dbReference type="RefSeq" id="WP_320379314.1">
    <property type="nucleotide sequence ID" value="NZ_JAWDIQ010000001.1"/>
</dbReference>
<dbReference type="EMBL" id="JAWDIQ010000001">
    <property type="protein sequence ID" value="MDY0408593.1"/>
    <property type="molecule type" value="Genomic_DNA"/>
</dbReference>
<evidence type="ECO:0008006" key="4">
    <source>
        <dbReference type="Google" id="ProtNLM"/>
    </source>
</evidence>
<evidence type="ECO:0000256" key="1">
    <source>
        <dbReference type="SAM" id="Phobius"/>
    </source>
</evidence>
<keyword evidence="1" id="KW-0472">Membrane</keyword>
<gene>
    <name evidence="2" type="ORF">RWD45_08520</name>
</gene>
<keyword evidence="3" id="KW-1185">Reference proteome</keyword>
<evidence type="ECO:0000313" key="3">
    <source>
        <dbReference type="Proteomes" id="UP001275315"/>
    </source>
</evidence>
<sequence length="96" mass="11307">MIGLGVHFHGLEHYSFWIDHWAAYPLIVGIALFLRALKTKRGFFISIILIGISLLMIFTIQIPEWFQWIYTVLGFLEQYWPIVLILIGAYILIKRK</sequence>
<comment type="caution">
    <text evidence="2">The sequence shown here is derived from an EMBL/GenBank/DDBJ whole genome shotgun (WGS) entry which is preliminary data.</text>
</comment>
<feature type="transmembrane region" description="Helical" evidence="1">
    <location>
        <begin position="68"/>
        <end position="93"/>
    </location>
</feature>
<name>A0ABU5CT48_9BACI</name>
<accession>A0ABU5CT48</accession>
<keyword evidence="1" id="KW-1133">Transmembrane helix</keyword>
<feature type="transmembrane region" description="Helical" evidence="1">
    <location>
        <begin position="20"/>
        <end position="37"/>
    </location>
</feature>